<protein>
    <submittedName>
        <fullName evidence="2">Uncharacterized protein</fullName>
    </submittedName>
</protein>
<sequence>MVDTAALSYCKGPNMLTNARYSKQKMVRELYRLTTFHAKTIKFSRNIQVARRSTTVPNESRDDKIGAELPHVEMPLLSAGPAPAEEQPLLSPLQTRAGMRGGCVGGVCEKNQDLKEC</sequence>
<evidence type="ECO:0000313" key="1">
    <source>
        <dbReference type="Proteomes" id="UP000887565"/>
    </source>
</evidence>
<evidence type="ECO:0000313" key="2">
    <source>
        <dbReference type="WBParaSite" id="nRc.2.0.1.t28223-RA"/>
    </source>
</evidence>
<dbReference type="Proteomes" id="UP000887565">
    <property type="component" value="Unplaced"/>
</dbReference>
<accession>A0A915JQ45</accession>
<organism evidence="1 2">
    <name type="scientific">Romanomermis culicivorax</name>
    <name type="common">Nematode worm</name>
    <dbReference type="NCBI Taxonomy" id="13658"/>
    <lineage>
        <taxon>Eukaryota</taxon>
        <taxon>Metazoa</taxon>
        <taxon>Ecdysozoa</taxon>
        <taxon>Nematoda</taxon>
        <taxon>Enoplea</taxon>
        <taxon>Dorylaimia</taxon>
        <taxon>Mermithida</taxon>
        <taxon>Mermithoidea</taxon>
        <taxon>Mermithidae</taxon>
        <taxon>Romanomermis</taxon>
    </lineage>
</organism>
<dbReference type="AlphaFoldDB" id="A0A915JQ45"/>
<reference evidence="2" key="1">
    <citation type="submission" date="2022-11" db="UniProtKB">
        <authorList>
            <consortium name="WormBaseParasite"/>
        </authorList>
    </citation>
    <scope>IDENTIFICATION</scope>
</reference>
<name>A0A915JQ45_ROMCU</name>
<dbReference type="WBParaSite" id="nRc.2.0.1.t28223-RA">
    <property type="protein sequence ID" value="nRc.2.0.1.t28223-RA"/>
    <property type="gene ID" value="nRc.2.0.1.g28223"/>
</dbReference>
<proteinExistence type="predicted"/>
<keyword evidence="1" id="KW-1185">Reference proteome</keyword>